<dbReference type="RefSeq" id="WP_075628373.1">
    <property type="nucleotide sequence ID" value="NZ_FOAM01000004.1"/>
</dbReference>
<keyword evidence="3" id="KW-0804">Transcription</keyword>
<dbReference type="InterPro" id="IPR009057">
    <property type="entry name" value="Homeodomain-like_sf"/>
</dbReference>
<evidence type="ECO:0000256" key="3">
    <source>
        <dbReference type="ARBA" id="ARBA00023163"/>
    </source>
</evidence>
<comment type="caution">
    <text evidence="5">The sequence shown here is derived from an EMBL/GenBank/DDBJ whole genome shotgun (WGS) entry which is preliminary data.</text>
</comment>
<dbReference type="SMART" id="SM00342">
    <property type="entry name" value="HTH_ARAC"/>
    <property type="match status" value="1"/>
</dbReference>
<evidence type="ECO:0000313" key="5">
    <source>
        <dbReference type="EMBL" id="OLP59030.1"/>
    </source>
</evidence>
<evidence type="ECO:0000259" key="4">
    <source>
        <dbReference type="PROSITE" id="PS01124"/>
    </source>
</evidence>
<dbReference type="Proteomes" id="UP000186364">
    <property type="component" value="Unassembled WGS sequence"/>
</dbReference>
<feature type="domain" description="HTH araC/xylS-type" evidence="4">
    <location>
        <begin position="191"/>
        <end position="289"/>
    </location>
</feature>
<dbReference type="InterPro" id="IPR018062">
    <property type="entry name" value="HTH_AraC-typ_CS"/>
</dbReference>
<dbReference type="PROSITE" id="PS00041">
    <property type="entry name" value="HTH_ARAC_FAMILY_1"/>
    <property type="match status" value="1"/>
</dbReference>
<dbReference type="PROSITE" id="PS01124">
    <property type="entry name" value="HTH_ARAC_FAMILY_2"/>
    <property type="match status" value="1"/>
</dbReference>
<dbReference type="PRINTS" id="PR00032">
    <property type="entry name" value="HTHARAC"/>
</dbReference>
<dbReference type="InterPro" id="IPR018060">
    <property type="entry name" value="HTH_AraC"/>
</dbReference>
<proteinExistence type="predicted"/>
<dbReference type="PANTHER" id="PTHR46796">
    <property type="entry name" value="HTH-TYPE TRANSCRIPTIONAL ACTIVATOR RHAS-RELATED"/>
    <property type="match status" value="1"/>
</dbReference>
<dbReference type="OrthoDB" id="110167at2"/>
<evidence type="ECO:0000256" key="2">
    <source>
        <dbReference type="ARBA" id="ARBA00023125"/>
    </source>
</evidence>
<organism evidence="5 6">
    <name type="scientific">Xaviernesmea oryzae</name>
    <dbReference type="NCBI Taxonomy" id="464029"/>
    <lineage>
        <taxon>Bacteria</taxon>
        <taxon>Pseudomonadati</taxon>
        <taxon>Pseudomonadota</taxon>
        <taxon>Alphaproteobacteria</taxon>
        <taxon>Hyphomicrobiales</taxon>
        <taxon>Rhizobiaceae</taxon>
        <taxon>Rhizobium/Agrobacterium group</taxon>
        <taxon>Xaviernesmea</taxon>
    </lineage>
</organism>
<dbReference type="PANTHER" id="PTHR46796:SF14">
    <property type="entry name" value="TRANSCRIPTIONAL REGULATORY PROTEIN"/>
    <property type="match status" value="1"/>
</dbReference>
<dbReference type="InterPro" id="IPR050204">
    <property type="entry name" value="AraC_XylS_family_regulators"/>
</dbReference>
<keyword evidence="2" id="KW-0238">DNA-binding</keyword>
<name>A0A1Q9AUA5_9HYPH</name>
<evidence type="ECO:0000313" key="6">
    <source>
        <dbReference type="Proteomes" id="UP000186364"/>
    </source>
</evidence>
<keyword evidence="6" id="KW-1185">Reference proteome</keyword>
<dbReference type="Pfam" id="PF12833">
    <property type="entry name" value="HTH_18"/>
    <property type="match status" value="1"/>
</dbReference>
<protein>
    <submittedName>
        <fullName evidence="5">AraC family transcriptional regulator</fullName>
    </submittedName>
</protein>
<sequence length="293" mass="31426">MGFQPRMHNRIEGFSVLGGLRRLSFDGMTADLWDVACASEAGGYYLGEDPRLFIVLSATGAKARSLRLLAQGLQAAEAGPSASYVPGGLGLWGEMREVATLRHLDLHISLDALTARLGDAVDPDALMAPRLMQPAPELMPLAGLLAAECETKTPLLSLYAESLALALLIGLLRLPAPPLSVKAGLAPWALRRVVDFIEAHCTRTIRLEELSGLAGLSSSHFCHAFKASTGMGAHRFQMEARLVRAKALLRAGGLSISEIAADTGFADQAHFTRAFRRMLGTTPARWARMRAGD</sequence>
<keyword evidence="1" id="KW-0805">Transcription regulation</keyword>
<dbReference type="Gene3D" id="1.10.10.60">
    <property type="entry name" value="Homeodomain-like"/>
    <property type="match status" value="1"/>
</dbReference>
<dbReference type="SUPFAM" id="SSF46689">
    <property type="entry name" value="Homeodomain-like"/>
    <property type="match status" value="2"/>
</dbReference>
<evidence type="ECO:0000256" key="1">
    <source>
        <dbReference type="ARBA" id="ARBA00023015"/>
    </source>
</evidence>
<dbReference type="GO" id="GO:0043565">
    <property type="term" value="F:sequence-specific DNA binding"/>
    <property type="evidence" value="ECO:0007669"/>
    <property type="project" value="InterPro"/>
</dbReference>
<dbReference type="AlphaFoldDB" id="A0A1Q9AUA5"/>
<accession>A0A1Q9AUA5</accession>
<dbReference type="InterPro" id="IPR020449">
    <property type="entry name" value="Tscrpt_reg_AraC-type_HTH"/>
</dbReference>
<gene>
    <name evidence="5" type="ORF">BJF93_03640</name>
</gene>
<reference evidence="5 6" key="1">
    <citation type="submission" date="2016-09" db="EMBL/GenBank/DDBJ databases">
        <title>Rhizobium sp. nov., a novel species isolated from the rice rhizosphere.</title>
        <authorList>
            <person name="Zhao J."/>
            <person name="Zhang X."/>
        </authorList>
    </citation>
    <scope>NUCLEOTIDE SEQUENCE [LARGE SCALE GENOMIC DNA]</scope>
    <source>
        <strain evidence="5 6">1.7048</strain>
    </source>
</reference>
<dbReference type="GO" id="GO:0003700">
    <property type="term" value="F:DNA-binding transcription factor activity"/>
    <property type="evidence" value="ECO:0007669"/>
    <property type="project" value="InterPro"/>
</dbReference>
<dbReference type="EMBL" id="MKIP01000053">
    <property type="protein sequence ID" value="OLP59030.1"/>
    <property type="molecule type" value="Genomic_DNA"/>
</dbReference>